<keyword evidence="2" id="KW-1185">Reference proteome</keyword>
<reference evidence="1 2" key="1">
    <citation type="submission" date="2020-08" db="EMBL/GenBank/DDBJ databases">
        <title>Sequencing the genomes of 1000 actinobacteria strains.</title>
        <authorList>
            <person name="Klenk H.-P."/>
        </authorList>
    </citation>
    <scope>NUCLEOTIDE SEQUENCE [LARGE SCALE GENOMIC DNA]</scope>
    <source>
        <strain evidence="1 2">DSM 41654</strain>
    </source>
</reference>
<dbReference type="Gene3D" id="3.40.50.300">
    <property type="entry name" value="P-loop containing nucleotide triphosphate hydrolases"/>
    <property type="match status" value="1"/>
</dbReference>
<evidence type="ECO:0000313" key="1">
    <source>
        <dbReference type="EMBL" id="MBB4928271.1"/>
    </source>
</evidence>
<dbReference type="Proteomes" id="UP000540506">
    <property type="component" value="Unassembled WGS sequence"/>
</dbReference>
<proteinExistence type="predicted"/>
<dbReference type="SUPFAM" id="SSF52540">
    <property type="entry name" value="P-loop containing nucleoside triphosphate hydrolases"/>
    <property type="match status" value="1"/>
</dbReference>
<organism evidence="1 2">
    <name type="scientific">Kitasatospora kifunensis</name>
    <name type="common">Streptomyces kifunensis</name>
    <dbReference type="NCBI Taxonomy" id="58351"/>
    <lineage>
        <taxon>Bacteria</taxon>
        <taxon>Bacillati</taxon>
        <taxon>Actinomycetota</taxon>
        <taxon>Actinomycetes</taxon>
        <taxon>Kitasatosporales</taxon>
        <taxon>Streptomycetaceae</taxon>
        <taxon>Kitasatospora</taxon>
    </lineage>
</organism>
<name>A0A7W7RBE4_KITKI</name>
<dbReference type="InterPro" id="IPR027417">
    <property type="entry name" value="P-loop_NTPase"/>
</dbReference>
<dbReference type="EMBL" id="JACHJV010000002">
    <property type="protein sequence ID" value="MBB4928271.1"/>
    <property type="molecule type" value="Genomic_DNA"/>
</dbReference>
<dbReference type="RefSeq" id="WP_312897590.1">
    <property type="nucleotide sequence ID" value="NZ_JACHJV010000002.1"/>
</dbReference>
<gene>
    <name evidence="1" type="ORF">FHR34_007366</name>
</gene>
<dbReference type="AlphaFoldDB" id="A0A7W7RBE4"/>
<sequence>MTTSALALALSAPTRTLLAEADPSGGTIRNGYLQGAGTAAVGLHRLAAAHRSGTLAETFEQHLVPLDRAGERLLLPGVTDPSQAPSLAGTWEALHALLRVMEQDGYDVVIDAGRVVVESAARLNELLSPAVLVRRADVVLLVVRGTAPSVASAAPVVKTLRADLDRHGAGSSGLGLLVIEDGPYRPAEIGAHLGLPVLAALPHDPATAQVLTDGGSLRGKLSLAPLMRAGRSAHEQITLAATRRRLQLAPRPVVGTPSGKVSYV</sequence>
<protein>
    <submittedName>
        <fullName evidence="1">Uncharacterized protein</fullName>
    </submittedName>
</protein>
<accession>A0A7W7RBE4</accession>
<evidence type="ECO:0000313" key="2">
    <source>
        <dbReference type="Proteomes" id="UP000540506"/>
    </source>
</evidence>
<comment type="caution">
    <text evidence="1">The sequence shown here is derived from an EMBL/GenBank/DDBJ whole genome shotgun (WGS) entry which is preliminary data.</text>
</comment>